<evidence type="ECO:0000259" key="2">
    <source>
        <dbReference type="Pfam" id="PF13401"/>
    </source>
</evidence>
<dbReference type="InterPro" id="IPR015943">
    <property type="entry name" value="WD40/YVTN_repeat-like_dom_sf"/>
</dbReference>
<reference evidence="3" key="1">
    <citation type="submission" date="2022-10" db="EMBL/GenBank/DDBJ databases">
        <title>Streptomyces beihaiensis sp. nov., a chitin degrading actinobacterium, isolated from shrimp pond soil.</title>
        <authorList>
            <person name="Xie J."/>
            <person name="Shen N."/>
        </authorList>
    </citation>
    <scope>NUCLEOTIDE SEQUENCE</scope>
    <source>
        <strain evidence="3">GXMU-J5</strain>
    </source>
</reference>
<dbReference type="InterPro" id="IPR049945">
    <property type="entry name" value="AAA_22"/>
</dbReference>
<dbReference type="InterPro" id="IPR011047">
    <property type="entry name" value="Quinoprotein_ADH-like_sf"/>
</dbReference>
<gene>
    <name evidence="3" type="ORF">OFY01_25565</name>
</gene>
<evidence type="ECO:0000313" key="3">
    <source>
        <dbReference type="EMBL" id="MCX3063066.1"/>
    </source>
</evidence>
<accession>A0ABT3U183</accession>
<dbReference type="Pfam" id="PF13401">
    <property type="entry name" value="AAA_22"/>
    <property type="match status" value="1"/>
</dbReference>
<dbReference type="RefSeq" id="WP_266603685.1">
    <property type="nucleotide sequence ID" value="NZ_JAPHNL010000292.1"/>
</dbReference>
<evidence type="ECO:0000313" key="4">
    <source>
        <dbReference type="Proteomes" id="UP001163064"/>
    </source>
</evidence>
<organism evidence="3 4">
    <name type="scientific">Streptomyces beihaiensis</name>
    <dbReference type="NCBI Taxonomy" id="2984495"/>
    <lineage>
        <taxon>Bacteria</taxon>
        <taxon>Bacillati</taxon>
        <taxon>Actinomycetota</taxon>
        <taxon>Actinomycetes</taxon>
        <taxon>Kitasatosporales</taxon>
        <taxon>Streptomycetaceae</taxon>
        <taxon>Streptomyces</taxon>
    </lineage>
</organism>
<feature type="domain" description="ORC1/DEAH AAA+ ATPase" evidence="2">
    <location>
        <begin position="310"/>
        <end position="431"/>
    </location>
</feature>
<dbReference type="SUPFAM" id="SSF50998">
    <property type="entry name" value="Quinoprotein alcohol dehydrogenase-like"/>
    <property type="match status" value="1"/>
</dbReference>
<protein>
    <submittedName>
        <fullName evidence="3">AAA family ATPase</fullName>
    </submittedName>
</protein>
<dbReference type="Proteomes" id="UP001163064">
    <property type="component" value="Unassembled WGS sequence"/>
</dbReference>
<proteinExistence type="predicted"/>
<keyword evidence="4" id="KW-1185">Reference proteome</keyword>
<comment type="caution">
    <text evidence="3">The sequence shown here is derived from an EMBL/GenBank/DDBJ whole genome shotgun (WGS) entry which is preliminary data.</text>
</comment>
<feature type="region of interest" description="Disordered" evidence="1">
    <location>
        <begin position="1134"/>
        <end position="1159"/>
    </location>
</feature>
<sequence>MQGDQQPVTAGRRLVVVSVDDYKKGNAEFTQAIRAQVSVVTDWLASPVLAEEHRFTVSRADDLHSVQDLKRFLAEQDLVETPADEALVVYVTGHGMSTGARNHYLMFAYTKEDALERTAFPTREIVSAALHSPAEHVLVLVDSCFAGALREDVASIVSEMSPERRATRTVAVVASADLHEQPATGEFSEVISRVLARLGDESLGIVGSHLSFEQWGKLLDQASAQDPQRMEPQWLWPHRQRDVPSACLPNPRYRPAEPLVSAPRVQVSLSRHTLAYWTSRASGRTSDQDPGWYFSGRATLMRSLVSFTRSGTGVLVVTGTAGSGKSALLARLVTLSDPDFLADPDLASMAQALPQDVRPAEGAVDIALLARAKTSMTLLQDLFAACRLPLPDDDAPLLPVLLQHLDERARVTVVLDGLDEAADPAACIADVVLPLARSHRVRLLLGIRSSIGFDGYATDLDEDADQLLATLLSALQEDTLQDVPHDVLRTDQSEAHTDISAYVTSLLLSGTSPYRDRVNTAEATARIVAEGVWPSFLDARLAAAQLRAAPTVQDLNEDAWLERLEDGTTGLLREDLQHVARDTGTPARLLLTVLRATAFAPGAGLPWAEVWPAVVRAILAEDGRGEDAEDLDLDEAVRTFRSSRLVGYLTEGQEDGRTVYRPVHQRVAEKLLTEPDQLLDIEVVGGVRPLPTTRRVHRAIAEALGELAERDRPHAPHPYVLRHLAAHADAAGVLDDQHLSAGMLARETSGELRSRLQLPLPVYDLTRRNVTAAALVEPYVDETTDTASRLDSIVFLREALGGQPPEEGTLPLGHPARVPEPPVLTPAWSDWIPAANVLAQAVGRVTALHGFGLPDGRALVASASYDGVRVWDGGTGRSVSSISGVRTSGLAPLAGSSGRVFLISTDHHGARVWDPLSGRPVAREDGLRGGEVRVLCQGEDRWLVAFLSEECLQLWRPGEYGRPELVPYPVPLHRPDNSVVLHGRDGMVRIAYGGRRAGVHLWDPVNSPTEPEFLDLGGSFKGHVMAAVRGPQGYDLLVTSHGVKHGLYVWDPETGEKVDRIPWAASRLASVTGPQGHPVLAVVRRRTLSVLDFAGASRPLLAEFPVSEVDAIAGVGGRTRPWAVATAGKEGIRLTVPGQESPPPSAARSVARGRTTPKARAGRPVIVVHPPARPGSLCHVEDGRLYGHGLLAVAANSRITFFDAKSGRFYKEHPFPGIRGVRQIPSPTEPILAVASSEAMTLWDMERQQALRRIPTGEAVWCTTAFVDGVQPGVITAARSGVWLHDSTKSHDLPLPDGNSPDDITCMTALPDGRLAAAVRGRLLLWDLKTRCLVGREEFNDPSWIRALCVIPTPRQGFYLAAASYDGLWLWPGNKQSRLFGLPQRITIPGDSVTALAPLYLKSREVMLASAGGTGVRLWDLPSGKAVHSLITAAPAEDFKSSETVVTL</sequence>
<dbReference type="Gene3D" id="2.130.10.10">
    <property type="entry name" value="YVTN repeat-like/Quinoprotein amine dehydrogenase"/>
    <property type="match status" value="2"/>
</dbReference>
<name>A0ABT3U183_9ACTN</name>
<dbReference type="EMBL" id="JAPHNL010000292">
    <property type="protein sequence ID" value="MCX3063066.1"/>
    <property type="molecule type" value="Genomic_DNA"/>
</dbReference>
<evidence type="ECO:0000256" key="1">
    <source>
        <dbReference type="SAM" id="MobiDB-lite"/>
    </source>
</evidence>